<dbReference type="AlphaFoldDB" id="A0A834TCT8"/>
<evidence type="ECO:0000313" key="3">
    <source>
        <dbReference type="Proteomes" id="UP000634136"/>
    </source>
</evidence>
<sequence>MEETENLKIQLQQIEKFENEIIALRNELISTNSEKEKLEASLSVTSELCEDLKAEKNSFAAKILTLETAVSELEDCRRSRVSLEERLAQVESDMKAKEALLSQEAEQKSEISRIKRLNRHYQHTIRLLEQKKVEFQTKAQALEEELKLSKEQKRNQVSVINRKALPIHEDLKVS</sequence>
<dbReference type="OrthoDB" id="658575at2759"/>
<evidence type="ECO:0000313" key="2">
    <source>
        <dbReference type="EMBL" id="KAF7818695.1"/>
    </source>
</evidence>
<proteinExistence type="predicted"/>
<dbReference type="PANTHER" id="PTHR47270">
    <property type="entry name" value="PROTEIN MLP1-LIKE"/>
    <property type="match status" value="1"/>
</dbReference>
<keyword evidence="3" id="KW-1185">Reference proteome</keyword>
<reference evidence="2" key="1">
    <citation type="submission" date="2020-09" db="EMBL/GenBank/DDBJ databases">
        <title>Genome-Enabled Discovery of Anthraquinone Biosynthesis in Senna tora.</title>
        <authorList>
            <person name="Kang S.-H."/>
            <person name="Pandey R.P."/>
            <person name="Lee C.-M."/>
            <person name="Sim J.-S."/>
            <person name="Jeong J.-T."/>
            <person name="Choi B.-S."/>
            <person name="Jung M."/>
            <person name="Ginzburg D."/>
            <person name="Zhao K."/>
            <person name="Won S.Y."/>
            <person name="Oh T.-J."/>
            <person name="Yu Y."/>
            <person name="Kim N.-H."/>
            <person name="Lee O.R."/>
            <person name="Lee T.-H."/>
            <person name="Bashyal P."/>
            <person name="Kim T.-S."/>
            <person name="Lee W.-H."/>
            <person name="Kawkins C."/>
            <person name="Kim C.-K."/>
            <person name="Kim J.S."/>
            <person name="Ahn B.O."/>
            <person name="Rhee S.Y."/>
            <person name="Sohng J.K."/>
        </authorList>
    </citation>
    <scope>NUCLEOTIDE SEQUENCE</scope>
    <source>
        <tissue evidence="2">Leaf</tissue>
    </source>
</reference>
<organism evidence="2 3">
    <name type="scientific">Senna tora</name>
    <dbReference type="NCBI Taxonomy" id="362788"/>
    <lineage>
        <taxon>Eukaryota</taxon>
        <taxon>Viridiplantae</taxon>
        <taxon>Streptophyta</taxon>
        <taxon>Embryophyta</taxon>
        <taxon>Tracheophyta</taxon>
        <taxon>Spermatophyta</taxon>
        <taxon>Magnoliopsida</taxon>
        <taxon>eudicotyledons</taxon>
        <taxon>Gunneridae</taxon>
        <taxon>Pentapetalae</taxon>
        <taxon>rosids</taxon>
        <taxon>fabids</taxon>
        <taxon>Fabales</taxon>
        <taxon>Fabaceae</taxon>
        <taxon>Caesalpinioideae</taxon>
        <taxon>Cassia clade</taxon>
        <taxon>Senna</taxon>
    </lineage>
</organism>
<evidence type="ECO:0000256" key="1">
    <source>
        <dbReference type="SAM" id="Coils"/>
    </source>
</evidence>
<dbReference type="EMBL" id="JAAIUW010000008">
    <property type="protein sequence ID" value="KAF7818695.1"/>
    <property type="molecule type" value="Genomic_DNA"/>
</dbReference>
<feature type="coiled-coil region" evidence="1">
    <location>
        <begin position="7"/>
        <end position="152"/>
    </location>
</feature>
<name>A0A834TCT8_9FABA</name>
<gene>
    <name evidence="2" type="ORF">G2W53_024150</name>
</gene>
<dbReference type="PANTHER" id="PTHR47270:SF3">
    <property type="entry name" value="HYPOTETICAL PROTEIN"/>
    <property type="match status" value="1"/>
</dbReference>
<keyword evidence="1" id="KW-0175">Coiled coil</keyword>
<accession>A0A834TCT8</accession>
<protein>
    <submittedName>
        <fullName evidence="2">Golgin subfamily B member 1-like</fullName>
    </submittedName>
</protein>
<comment type="caution">
    <text evidence="2">The sequence shown here is derived from an EMBL/GenBank/DDBJ whole genome shotgun (WGS) entry which is preliminary data.</text>
</comment>
<dbReference type="Proteomes" id="UP000634136">
    <property type="component" value="Unassembled WGS sequence"/>
</dbReference>